<dbReference type="NCBIfam" id="TIGR03420">
    <property type="entry name" value="DnaA_homol_Hda"/>
    <property type="match status" value="1"/>
</dbReference>
<dbReference type="RefSeq" id="WP_036314843.1">
    <property type="nucleotide sequence ID" value="NZ_JRQD01000005.1"/>
</dbReference>
<dbReference type="SMART" id="SM00382">
    <property type="entry name" value="AAA"/>
    <property type="match status" value="1"/>
</dbReference>
<dbReference type="GO" id="GO:0006270">
    <property type="term" value="P:DNA replication initiation"/>
    <property type="evidence" value="ECO:0007669"/>
    <property type="project" value="TreeGrafter"/>
</dbReference>
<dbReference type="Proteomes" id="UP000029999">
    <property type="component" value="Unassembled WGS sequence"/>
</dbReference>
<dbReference type="EMBL" id="JRQD01000005">
    <property type="protein sequence ID" value="KGM06177.1"/>
    <property type="molecule type" value="Genomic_DNA"/>
</dbReference>
<dbReference type="GO" id="GO:0032297">
    <property type="term" value="P:negative regulation of DNA-templated DNA replication initiation"/>
    <property type="evidence" value="ECO:0007669"/>
    <property type="project" value="InterPro"/>
</dbReference>
<dbReference type="InterPro" id="IPR017788">
    <property type="entry name" value="Hda"/>
</dbReference>
<comment type="caution">
    <text evidence="2">The sequence shown here is derived from an EMBL/GenBank/DDBJ whole genome shotgun (WGS) entry which is preliminary data.</text>
</comment>
<evidence type="ECO:0000259" key="1">
    <source>
        <dbReference type="SMART" id="SM00382"/>
    </source>
</evidence>
<feature type="domain" description="AAA+ ATPase" evidence="1">
    <location>
        <begin position="42"/>
        <end position="196"/>
    </location>
</feature>
<organism evidence="2 3">
    <name type="scientific">Methylophaga thiooxydans</name>
    <dbReference type="NCBI Taxonomy" id="392484"/>
    <lineage>
        <taxon>Bacteria</taxon>
        <taxon>Pseudomonadati</taxon>
        <taxon>Pseudomonadota</taxon>
        <taxon>Gammaproteobacteria</taxon>
        <taxon>Thiotrichales</taxon>
        <taxon>Piscirickettsiaceae</taxon>
        <taxon>Methylophaga</taxon>
    </lineage>
</organism>
<gene>
    <name evidence="2" type="primary">dnaA</name>
    <name evidence="2" type="ORF">LP43_2050</name>
</gene>
<proteinExistence type="predicted"/>
<dbReference type="InterPro" id="IPR027417">
    <property type="entry name" value="P-loop_NTPase"/>
</dbReference>
<dbReference type="PANTHER" id="PTHR30050:SF5">
    <property type="entry name" value="DNAA REGULATORY INACTIVATOR HDA"/>
    <property type="match status" value="1"/>
</dbReference>
<dbReference type="PANTHER" id="PTHR30050">
    <property type="entry name" value="CHROMOSOMAL REPLICATION INITIATOR PROTEIN DNAA"/>
    <property type="match status" value="1"/>
</dbReference>
<accession>A0A0A0BET7</accession>
<dbReference type="SUPFAM" id="SSF52540">
    <property type="entry name" value="P-loop containing nucleoside triphosphate hydrolases"/>
    <property type="match status" value="1"/>
</dbReference>
<dbReference type="Gene3D" id="3.40.50.300">
    <property type="entry name" value="P-loop containing nucleotide triphosphate hydrolases"/>
    <property type="match status" value="1"/>
</dbReference>
<dbReference type="InterPro" id="IPR013317">
    <property type="entry name" value="DnaA_dom"/>
</dbReference>
<name>A0A0A0BET7_9GAMM</name>
<dbReference type="Pfam" id="PF00308">
    <property type="entry name" value="Bac_DnaA"/>
    <property type="match status" value="1"/>
</dbReference>
<dbReference type="InterPro" id="IPR055199">
    <property type="entry name" value="Hda_lid"/>
</dbReference>
<protein>
    <submittedName>
        <fullName evidence="2">Chromosomal replication initiator protein DnaA</fullName>
    </submittedName>
</protein>
<sequence>MSVAKTQLTLRLSPQEIYHFDNYLFAKTETERALESFCRLDNLDFLYLYGETGTGKTHLLIACAEKVQKLGFRVIYLSLAELIQTSEPAVLQSLEQADLLCLDDLEAVAGNKEWEVALFHCFNRLHDAKGSLLVAAEHNPANSQIQLPDLCSRLATGLVYQLTTMSDEQKQQALILQSQKRGLTMNDDVAQYLLRHYGRDMPALMSVLQQLDKASLQAKRKLTIPFIRQVLASG</sequence>
<dbReference type="STRING" id="392484.LP43_2050"/>
<dbReference type="Pfam" id="PF22688">
    <property type="entry name" value="Hda_lid"/>
    <property type="match status" value="1"/>
</dbReference>
<evidence type="ECO:0000313" key="3">
    <source>
        <dbReference type="Proteomes" id="UP000029999"/>
    </source>
</evidence>
<evidence type="ECO:0000313" key="2">
    <source>
        <dbReference type="EMBL" id="KGM06177.1"/>
    </source>
</evidence>
<dbReference type="InterPro" id="IPR003593">
    <property type="entry name" value="AAA+_ATPase"/>
</dbReference>
<dbReference type="Gene3D" id="1.10.8.60">
    <property type="match status" value="1"/>
</dbReference>
<reference evidence="2 3" key="1">
    <citation type="submission" date="2014-09" db="EMBL/GenBank/DDBJ databases">
        <authorList>
            <person name="Grob C."/>
            <person name="Taubert M."/>
            <person name="Howat A.M."/>
            <person name="Burns O.J."/>
            <person name="Dixon J.L."/>
            <person name="Chen Y."/>
            <person name="Murrell J.C."/>
        </authorList>
    </citation>
    <scope>NUCLEOTIDE SEQUENCE [LARGE SCALE GENOMIC DNA]</scope>
    <source>
        <strain evidence="2">L4</strain>
    </source>
</reference>
<dbReference type="AlphaFoldDB" id="A0A0A0BET7"/>
<dbReference type="CDD" id="cd00009">
    <property type="entry name" value="AAA"/>
    <property type="match status" value="1"/>
</dbReference>